<dbReference type="EMBL" id="VZSV01001101">
    <property type="protein sequence ID" value="NXA57582.1"/>
    <property type="molecule type" value="Genomic_DNA"/>
</dbReference>
<dbReference type="AlphaFoldDB" id="A0A7K7WW12"/>
<dbReference type="PANTHER" id="PTHR19446">
    <property type="entry name" value="REVERSE TRANSCRIPTASES"/>
    <property type="match status" value="1"/>
</dbReference>
<name>A0A7K7WW12_9AVES</name>
<organism evidence="1 2">
    <name type="scientific">Nothocercus julius</name>
    <dbReference type="NCBI Taxonomy" id="2585813"/>
    <lineage>
        <taxon>Eukaryota</taxon>
        <taxon>Metazoa</taxon>
        <taxon>Chordata</taxon>
        <taxon>Craniata</taxon>
        <taxon>Vertebrata</taxon>
        <taxon>Euteleostomi</taxon>
        <taxon>Archelosauria</taxon>
        <taxon>Archosauria</taxon>
        <taxon>Dinosauria</taxon>
        <taxon>Saurischia</taxon>
        <taxon>Theropoda</taxon>
        <taxon>Coelurosauria</taxon>
        <taxon>Aves</taxon>
        <taxon>Palaeognathae</taxon>
        <taxon>Tinamiformes</taxon>
        <taxon>Tinamidae</taxon>
        <taxon>Nothocercus</taxon>
    </lineage>
</organism>
<feature type="non-terminal residue" evidence="1">
    <location>
        <position position="94"/>
    </location>
</feature>
<proteinExistence type="predicted"/>
<protein>
    <submittedName>
        <fullName evidence="1">PO21 protein</fullName>
    </submittedName>
</protein>
<keyword evidence="2" id="KW-1185">Reference proteome</keyword>
<comment type="caution">
    <text evidence="1">The sequence shown here is derived from an EMBL/GenBank/DDBJ whole genome shotgun (WGS) entry which is preliminary data.</text>
</comment>
<accession>A0A7K7WW12</accession>
<dbReference type="Proteomes" id="UP000531559">
    <property type="component" value="Unassembled WGS sequence"/>
</dbReference>
<evidence type="ECO:0000313" key="1">
    <source>
        <dbReference type="EMBL" id="NXA57582.1"/>
    </source>
</evidence>
<dbReference type="OrthoDB" id="10063195at2759"/>
<reference evidence="1 2" key="1">
    <citation type="submission" date="2019-09" db="EMBL/GenBank/DDBJ databases">
        <title>Bird 10,000 Genomes (B10K) Project - Family phase.</title>
        <authorList>
            <person name="Zhang G."/>
        </authorList>
    </citation>
    <scope>NUCLEOTIDE SEQUENCE [LARGE SCALE GENOMIC DNA]</scope>
    <source>
        <strain evidence="1">B10K-MSB-01</strain>
    </source>
</reference>
<sequence length="94" mass="10628">ILTARLRRACPINSRQRGFITSPHCSENLKLLQVLIKHAKKDHKMLGVVFVNLANAFNSIHHQHILQVLQQKGVDGHIINIVKDLYSNSGTWLA</sequence>
<evidence type="ECO:0000313" key="2">
    <source>
        <dbReference type="Proteomes" id="UP000531559"/>
    </source>
</evidence>
<gene>
    <name evidence="1" type="primary">Po21_2</name>
    <name evidence="1" type="ORF">NOTJUL_R14490</name>
</gene>
<feature type="non-terminal residue" evidence="1">
    <location>
        <position position="1"/>
    </location>
</feature>